<dbReference type="EMBL" id="JAUYZG010000020">
    <property type="protein sequence ID" value="KAK2876905.1"/>
    <property type="molecule type" value="Genomic_DNA"/>
</dbReference>
<keyword evidence="3" id="KW-1185">Reference proteome</keyword>
<reference evidence="2" key="1">
    <citation type="submission" date="2023-08" db="EMBL/GenBank/DDBJ databases">
        <title>Chromosome-level Genome Assembly of mud carp (Cirrhinus molitorella).</title>
        <authorList>
            <person name="Liu H."/>
        </authorList>
    </citation>
    <scope>NUCLEOTIDE SEQUENCE</scope>
    <source>
        <strain evidence="2">Prfri</strain>
        <tissue evidence="2">Muscle</tissue>
    </source>
</reference>
<protein>
    <submittedName>
        <fullName evidence="2">Uncharacterized protein</fullName>
    </submittedName>
</protein>
<name>A0AA88TFX2_9TELE</name>
<evidence type="ECO:0000313" key="3">
    <source>
        <dbReference type="Proteomes" id="UP001187343"/>
    </source>
</evidence>
<evidence type="ECO:0000313" key="2">
    <source>
        <dbReference type="EMBL" id="KAK2876905.1"/>
    </source>
</evidence>
<sequence length="194" mass="21420">MFYKMFFPCVCHVYTPLVISSSCDIRKLSAPCCSGVTCERWTRASLTYTPTAAGVTMEALRSPAACRQMQDSSIHSSIHPLLVLLIPTLCVHESETELLLYSYAFVPSGETLLVKGLTESKPLCKGIVHPSEIFLPTWHEGLMESSLLISSDTMEGQCHIIERPKGRFSHQTQGISLSDTPPPTDKPLLPHSEI</sequence>
<dbReference type="PROSITE" id="PS51257">
    <property type="entry name" value="PROKAR_LIPOPROTEIN"/>
    <property type="match status" value="1"/>
</dbReference>
<accession>A0AA88TFX2</accession>
<proteinExistence type="predicted"/>
<evidence type="ECO:0000256" key="1">
    <source>
        <dbReference type="SAM" id="MobiDB-lite"/>
    </source>
</evidence>
<comment type="caution">
    <text evidence="2">The sequence shown here is derived from an EMBL/GenBank/DDBJ whole genome shotgun (WGS) entry which is preliminary data.</text>
</comment>
<feature type="region of interest" description="Disordered" evidence="1">
    <location>
        <begin position="167"/>
        <end position="194"/>
    </location>
</feature>
<dbReference type="Proteomes" id="UP001187343">
    <property type="component" value="Unassembled WGS sequence"/>
</dbReference>
<gene>
    <name evidence="2" type="ORF">Q8A67_021001</name>
</gene>
<organism evidence="2 3">
    <name type="scientific">Cirrhinus molitorella</name>
    <name type="common">mud carp</name>
    <dbReference type="NCBI Taxonomy" id="172907"/>
    <lineage>
        <taxon>Eukaryota</taxon>
        <taxon>Metazoa</taxon>
        <taxon>Chordata</taxon>
        <taxon>Craniata</taxon>
        <taxon>Vertebrata</taxon>
        <taxon>Euteleostomi</taxon>
        <taxon>Actinopterygii</taxon>
        <taxon>Neopterygii</taxon>
        <taxon>Teleostei</taxon>
        <taxon>Ostariophysi</taxon>
        <taxon>Cypriniformes</taxon>
        <taxon>Cyprinidae</taxon>
        <taxon>Labeoninae</taxon>
        <taxon>Labeonini</taxon>
        <taxon>Cirrhinus</taxon>
    </lineage>
</organism>
<dbReference type="AlphaFoldDB" id="A0AA88TFX2"/>